<dbReference type="EMBL" id="JAPCWZ010000004">
    <property type="protein sequence ID" value="KAK8868684.1"/>
    <property type="molecule type" value="Genomic_DNA"/>
</dbReference>
<accession>A0ABR2IV20</accession>
<proteinExistence type="predicted"/>
<feature type="region of interest" description="Disordered" evidence="1">
    <location>
        <begin position="13"/>
        <end position="50"/>
    </location>
</feature>
<evidence type="ECO:0000313" key="3">
    <source>
        <dbReference type="Proteomes" id="UP001390339"/>
    </source>
</evidence>
<organism evidence="2 3">
    <name type="scientific">Apiospora arundinis</name>
    <dbReference type="NCBI Taxonomy" id="335852"/>
    <lineage>
        <taxon>Eukaryota</taxon>
        <taxon>Fungi</taxon>
        <taxon>Dikarya</taxon>
        <taxon>Ascomycota</taxon>
        <taxon>Pezizomycotina</taxon>
        <taxon>Sordariomycetes</taxon>
        <taxon>Xylariomycetidae</taxon>
        <taxon>Amphisphaeriales</taxon>
        <taxon>Apiosporaceae</taxon>
        <taxon>Apiospora</taxon>
    </lineage>
</organism>
<name>A0ABR2IV20_9PEZI</name>
<feature type="compositionally biased region" description="Polar residues" evidence="1">
    <location>
        <begin position="21"/>
        <end position="31"/>
    </location>
</feature>
<sequence length="115" mass="12287">MQSHSMLTMVVMSNKGKHRSQFATSANQLSTSRRDWRNEADNSTNSPYPLYASVVLNSPTLRRKLDELLFSAANSTGCILESSAPAQPTTSSDCGSGDISAKDTRDEGTGPTSAS</sequence>
<dbReference type="Proteomes" id="UP001390339">
    <property type="component" value="Unassembled WGS sequence"/>
</dbReference>
<reference evidence="2 3" key="1">
    <citation type="journal article" date="2024" name="IMA Fungus">
        <title>Apiospora arundinis, a panoply of carbohydrate-active enzymes and secondary metabolites.</title>
        <authorList>
            <person name="Sorensen T."/>
            <person name="Petersen C."/>
            <person name="Muurmann A.T."/>
            <person name="Christiansen J.V."/>
            <person name="Brundto M.L."/>
            <person name="Overgaard C.K."/>
            <person name="Boysen A.T."/>
            <person name="Wollenberg R.D."/>
            <person name="Larsen T.O."/>
            <person name="Sorensen J.L."/>
            <person name="Nielsen K.L."/>
            <person name="Sondergaard T.E."/>
        </authorList>
    </citation>
    <scope>NUCLEOTIDE SEQUENCE [LARGE SCALE GENOMIC DNA]</scope>
    <source>
        <strain evidence="2 3">AAU 773</strain>
    </source>
</reference>
<comment type="caution">
    <text evidence="2">The sequence shown here is derived from an EMBL/GenBank/DDBJ whole genome shotgun (WGS) entry which is preliminary data.</text>
</comment>
<feature type="compositionally biased region" description="Polar residues" evidence="1">
    <location>
        <begin position="84"/>
        <end position="94"/>
    </location>
</feature>
<evidence type="ECO:0000313" key="2">
    <source>
        <dbReference type="EMBL" id="KAK8868684.1"/>
    </source>
</evidence>
<protein>
    <submittedName>
        <fullName evidence="2">Uncharacterized protein</fullName>
    </submittedName>
</protein>
<feature type="region of interest" description="Disordered" evidence="1">
    <location>
        <begin position="81"/>
        <end position="115"/>
    </location>
</feature>
<gene>
    <name evidence="2" type="ORF">PGQ11_007262</name>
</gene>
<keyword evidence="3" id="KW-1185">Reference proteome</keyword>
<evidence type="ECO:0000256" key="1">
    <source>
        <dbReference type="SAM" id="MobiDB-lite"/>
    </source>
</evidence>